<accession>A0AB72UJK0</accession>
<gene>
    <name evidence="1" type="ORF">TH3_21158</name>
</gene>
<evidence type="ECO:0000313" key="1">
    <source>
        <dbReference type="EMBL" id="AJD54304.1"/>
    </source>
</evidence>
<sequence>MHFSNAETRQLASAVQDIMLSHFGQSSKLIQGNIVFHGGTALKFVHGSSRFSEDLDFLLNRQAFGDEAGSLPETINDIMDKGLTKLSEELLDRPGLDIDFAVNLHLKTGNRSWEPGHPGKYSIELSSPNRRGKIRTVCEFWPTNPEYLANYESLQQAVPDNANAAVSCHDLIQTVEGRMYQDLPVASIEAILADKFVALANRDYLKWRDVYDVWYVMERMTPAPQIDGKFVERFQHHLTAYSGEGIQNPESKLIAVAERIESASIEEIGRGLSTFFTTMEWNSIAEDSAQRIKSSASTACNRLAQELRLLSVESDRKLDATPE</sequence>
<evidence type="ECO:0000313" key="2">
    <source>
        <dbReference type="Proteomes" id="UP000007127"/>
    </source>
</evidence>
<organism evidence="1 2">
    <name type="scientific">Thalassospira xiamenensis M-5 = DSM 17429</name>
    <dbReference type="NCBI Taxonomy" id="1123366"/>
    <lineage>
        <taxon>Bacteria</taxon>
        <taxon>Pseudomonadati</taxon>
        <taxon>Pseudomonadota</taxon>
        <taxon>Alphaproteobacteria</taxon>
        <taxon>Rhodospirillales</taxon>
        <taxon>Thalassospiraceae</taxon>
        <taxon>Thalassospira</taxon>
    </lineage>
</organism>
<geneLocation type="plasmid" evidence="2"/>
<name>A0AB72UJK0_9PROT</name>
<evidence type="ECO:0008006" key="3">
    <source>
        <dbReference type="Google" id="ProtNLM"/>
    </source>
</evidence>
<dbReference type="GeneID" id="31929873"/>
<protein>
    <recommendedName>
        <fullName evidence="3">Nucleotidyl transferase AbiEii/AbiGii toxin family protein</fullName>
    </recommendedName>
</protein>
<dbReference type="InterPro" id="IPR014942">
    <property type="entry name" value="AbiEii"/>
</dbReference>
<dbReference type="AlphaFoldDB" id="A0AB72UJK0"/>
<dbReference type="KEGG" id="txi:TH3_21158"/>
<dbReference type="Proteomes" id="UP000007127">
    <property type="component" value="Plasmid"/>
</dbReference>
<dbReference type="Pfam" id="PF08843">
    <property type="entry name" value="AbiEii"/>
    <property type="match status" value="1"/>
</dbReference>
<dbReference type="EMBL" id="CP004389">
    <property type="protein sequence ID" value="AJD54304.1"/>
    <property type="molecule type" value="Genomic_DNA"/>
</dbReference>
<reference evidence="1 2" key="1">
    <citation type="journal article" date="2012" name="J. Bacteriol.">
        <title>Genome sequence of Thalassospira xiamenensis type strain M-5.</title>
        <authorList>
            <person name="Lai Q."/>
            <person name="Shao Z."/>
        </authorList>
    </citation>
    <scope>NUCLEOTIDE SEQUENCE [LARGE SCALE GENOMIC DNA]</scope>
    <source>
        <strain evidence="1 2">M-5</strain>
    </source>
</reference>
<dbReference type="Gene3D" id="3.10.450.620">
    <property type="entry name" value="JHP933, nucleotidyltransferase-like core domain"/>
    <property type="match status" value="1"/>
</dbReference>
<keyword evidence="1" id="KW-0614">Plasmid</keyword>
<dbReference type="RefSeq" id="WP_007091727.1">
    <property type="nucleotide sequence ID" value="NZ_CP004389.1"/>
</dbReference>
<proteinExistence type="predicted"/>